<evidence type="ECO:0000256" key="2">
    <source>
        <dbReference type="ARBA" id="ARBA00009142"/>
    </source>
</evidence>
<dbReference type="PANTHER" id="PTHR30269:SF0">
    <property type="entry name" value="MEMBRANE TRANSPORTER PROTEIN YFCA-RELATED"/>
    <property type="match status" value="1"/>
</dbReference>
<dbReference type="InterPro" id="IPR052017">
    <property type="entry name" value="TSUP"/>
</dbReference>
<evidence type="ECO:0000313" key="11">
    <source>
        <dbReference type="Proteomes" id="UP000279384"/>
    </source>
</evidence>
<gene>
    <name evidence="10" type="ORF">C8E02_1401</name>
</gene>
<accession>A0A495BG48</accession>
<evidence type="ECO:0000256" key="3">
    <source>
        <dbReference type="ARBA" id="ARBA00022448"/>
    </source>
</evidence>
<keyword evidence="9" id="KW-0732">Signal</keyword>
<feature type="transmembrane region" description="Helical" evidence="8">
    <location>
        <begin position="145"/>
        <end position="169"/>
    </location>
</feature>
<feature type="signal peptide" evidence="9">
    <location>
        <begin position="1"/>
        <end position="23"/>
    </location>
</feature>
<name>A0A495BG48_VOGIN</name>
<evidence type="ECO:0000313" key="10">
    <source>
        <dbReference type="EMBL" id="RKQ60057.1"/>
    </source>
</evidence>
<comment type="similarity">
    <text evidence="2 8">Belongs to the 4-toluene sulfonate uptake permease (TSUP) (TC 2.A.102) family.</text>
</comment>
<evidence type="ECO:0000256" key="5">
    <source>
        <dbReference type="ARBA" id="ARBA00022692"/>
    </source>
</evidence>
<evidence type="ECO:0000256" key="9">
    <source>
        <dbReference type="SAM" id="SignalP"/>
    </source>
</evidence>
<evidence type="ECO:0000256" key="8">
    <source>
        <dbReference type="RuleBase" id="RU363041"/>
    </source>
</evidence>
<keyword evidence="7 8" id="KW-0472">Membrane</keyword>
<feature type="transmembrane region" description="Helical" evidence="8">
    <location>
        <begin position="73"/>
        <end position="94"/>
    </location>
</feature>
<feature type="transmembrane region" description="Helical" evidence="8">
    <location>
        <begin position="230"/>
        <end position="251"/>
    </location>
</feature>
<proteinExistence type="inferred from homology"/>
<comment type="subcellular location">
    <subcellularLocation>
        <location evidence="1 8">Cell membrane</location>
        <topology evidence="1 8">Multi-pass membrane protein</topology>
    </subcellularLocation>
</comment>
<dbReference type="InterPro" id="IPR002781">
    <property type="entry name" value="TM_pro_TauE-like"/>
</dbReference>
<keyword evidence="4 8" id="KW-1003">Cell membrane</keyword>
<dbReference type="Pfam" id="PF01925">
    <property type="entry name" value="TauE"/>
    <property type="match status" value="1"/>
</dbReference>
<evidence type="ECO:0000256" key="6">
    <source>
        <dbReference type="ARBA" id="ARBA00022989"/>
    </source>
</evidence>
<evidence type="ECO:0000256" key="1">
    <source>
        <dbReference type="ARBA" id="ARBA00004651"/>
    </source>
</evidence>
<keyword evidence="3" id="KW-0813">Transport</keyword>
<feature type="chain" id="PRO_5019802667" description="Probable membrane transporter protein" evidence="9">
    <location>
        <begin position="24"/>
        <end position="252"/>
    </location>
</feature>
<protein>
    <recommendedName>
        <fullName evidence="8">Probable membrane transporter protein</fullName>
    </recommendedName>
</protein>
<dbReference type="RefSeq" id="WP_120810206.1">
    <property type="nucleotide sequence ID" value="NZ_RBID01000013.1"/>
</dbReference>
<sequence length="252" mass="26005">MTLTLALALFAAAFAAGALNAVAGGGTLLTFPALVAAGLPPIVANATSSVSQWPGYVASSLAFRRELAGQRQFAGMSGASLAGGLLGAWLVTVVSPRLFDVLIPWLILLATAMFAFSSTLTRWMGRHAANVGRSRGGLLAGQLLVSVYGGFFGGGMGIMMLALYSLFALDTLTRMNALKTWLSVVISGVAVVTFIVAGIVDWPAASVMLAGTIAGGVAGARLARRLPAIWLKRVVVALGSVLTLAFFWKVYG</sequence>
<dbReference type="AlphaFoldDB" id="A0A495BG48"/>
<dbReference type="PANTHER" id="PTHR30269">
    <property type="entry name" value="TRANSMEMBRANE PROTEIN YFCA"/>
    <property type="match status" value="1"/>
</dbReference>
<reference evidence="10 11" key="1">
    <citation type="submission" date="2018-10" db="EMBL/GenBank/DDBJ databases">
        <title>Genomic Encyclopedia of Type Strains, Phase IV (KMG-IV): sequencing the most valuable type-strain genomes for metagenomic binning, comparative biology and taxonomic classification.</title>
        <authorList>
            <person name="Goeker M."/>
        </authorList>
    </citation>
    <scope>NUCLEOTIDE SEQUENCE [LARGE SCALE GENOMIC DNA]</scope>
    <source>
        <strain evidence="10 11">DSM 3303</strain>
    </source>
</reference>
<feature type="transmembrane region" description="Helical" evidence="8">
    <location>
        <begin position="101"/>
        <end position="125"/>
    </location>
</feature>
<dbReference type="EMBL" id="RBID01000013">
    <property type="protein sequence ID" value="RKQ60057.1"/>
    <property type="molecule type" value="Genomic_DNA"/>
</dbReference>
<keyword evidence="6 8" id="KW-1133">Transmembrane helix</keyword>
<evidence type="ECO:0000256" key="7">
    <source>
        <dbReference type="ARBA" id="ARBA00023136"/>
    </source>
</evidence>
<feature type="transmembrane region" description="Helical" evidence="8">
    <location>
        <begin position="206"/>
        <end position="223"/>
    </location>
</feature>
<organism evidence="10 11">
    <name type="scientific">Vogesella indigofera</name>
    <name type="common">Pseudomonas indigofera</name>
    <dbReference type="NCBI Taxonomy" id="45465"/>
    <lineage>
        <taxon>Bacteria</taxon>
        <taxon>Pseudomonadati</taxon>
        <taxon>Pseudomonadota</taxon>
        <taxon>Betaproteobacteria</taxon>
        <taxon>Neisseriales</taxon>
        <taxon>Chromobacteriaceae</taxon>
        <taxon>Vogesella</taxon>
    </lineage>
</organism>
<keyword evidence="5 8" id="KW-0812">Transmembrane</keyword>
<evidence type="ECO:0000256" key="4">
    <source>
        <dbReference type="ARBA" id="ARBA00022475"/>
    </source>
</evidence>
<dbReference type="Proteomes" id="UP000279384">
    <property type="component" value="Unassembled WGS sequence"/>
</dbReference>
<comment type="caution">
    <text evidence="10">The sequence shown here is derived from an EMBL/GenBank/DDBJ whole genome shotgun (WGS) entry which is preliminary data.</text>
</comment>
<dbReference type="GO" id="GO:0005886">
    <property type="term" value="C:plasma membrane"/>
    <property type="evidence" value="ECO:0007669"/>
    <property type="project" value="UniProtKB-SubCell"/>
</dbReference>
<feature type="transmembrane region" description="Helical" evidence="8">
    <location>
        <begin position="181"/>
        <end position="200"/>
    </location>
</feature>